<reference evidence="1" key="2">
    <citation type="submission" date="2021-02" db="EMBL/GenBank/DDBJ databases">
        <authorList>
            <person name="Kimball J.A."/>
            <person name="Haas M.W."/>
            <person name="Macchietto M."/>
            <person name="Kono T."/>
            <person name="Duquette J."/>
            <person name="Shao M."/>
        </authorList>
    </citation>
    <scope>NUCLEOTIDE SEQUENCE</scope>
    <source>
        <tissue evidence="1">Fresh leaf tissue</tissue>
    </source>
</reference>
<protein>
    <recommendedName>
        <fullName evidence="3">CCHC-type domain-containing protein</fullName>
    </recommendedName>
</protein>
<comment type="caution">
    <text evidence="1">The sequence shown here is derived from an EMBL/GenBank/DDBJ whole genome shotgun (WGS) entry which is preliminary data.</text>
</comment>
<dbReference type="Proteomes" id="UP000729402">
    <property type="component" value="Unassembled WGS sequence"/>
</dbReference>
<gene>
    <name evidence="1" type="ORF">GUJ93_ZPchr0002g25769</name>
</gene>
<proteinExistence type="predicted"/>
<name>A0A8J5RYK5_ZIZPA</name>
<evidence type="ECO:0008006" key="3">
    <source>
        <dbReference type="Google" id="ProtNLM"/>
    </source>
</evidence>
<evidence type="ECO:0000313" key="2">
    <source>
        <dbReference type="Proteomes" id="UP000729402"/>
    </source>
</evidence>
<dbReference type="EMBL" id="JAAALK010000287">
    <property type="protein sequence ID" value="KAG8059472.1"/>
    <property type="molecule type" value="Genomic_DNA"/>
</dbReference>
<accession>A0A8J5RYK5</accession>
<dbReference type="OrthoDB" id="694475at2759"/>
<evidence type="ECO:0000313" key="1">
    <source>
        <dbReference type="EMBL" id="KAG8059472.1"/>
    </source>
</evidence>
<reference evidence="1" key="1">
    <citation type="journal article" date="2021" name="bioRxiv">
        <title>Whole Genome Assembly and Annotation of Northern Wild Rice, Zizania palustris L., Supports a Whole Genome Duplication in the Zizania Genus.</title>
        <authorList>
            <person name="Haas M."/>
            <person name="Kono T."/>
            <person name="Macchietto M."/>
            <person name="Millas R."/>
            <person name="McGilp L."/>
            <person name="Shao M."/>
            <person name="Duquette J."/>
            <person name="Hirsch C.N."/>
            <person name="Kimball J."/>
        </authorList>
    </citation>
    <scope>NUCLEOTIDE SEQUENCE</scope>
    <source>
        <tissue evidence="1">Fresh leaf tissue</tissue>
    </source>
</reference>
<keyword evidence="2" id="KW-1185">Reference proteome</keyword>
<dbReference type="AlphaFoldDB" id="A0A8J5RYK5"/>
<sequence length="208" mass="23678">MKQTIPRWLDGRCFKCLSLGHRKQDYPGVPRCYCCWLPNHIAKNYQGMQEKALEIFERKSVILTASLEHSRKLKQAIEPTSTCHLSMTPMFGGYQISEGRPSRISTVMDGDLARRPDKGRCVLSTTLGMSCLEAELAEKAIFASVLGRRHLALEHYCGITTRCIQIEVSCPEDFLITFYNARDKAVVLENSKEVFYQGAPIVFKEWSH</sequence>
<organism evidence="1 2">
    <name type="scientific">Zizania palustris</name>
    <name type="common">Northern wild rice</name>
    <dbReference type="NCBI Taxonomy" id="103762"/>
    <lineage>
        <taxon>Eukaryota</taxon>
        <taxon>Viridiplantae</taxon>
        <taxon>Streptophyta</taxon>
        <taxon>Embryophyta</taxon>
        <taxon>Tracheophyta</taxon>
        <taxon>Spermatophyta</taxon>
        <taxon>Magnoliopsida</taxon>
        <taxon>Liliopsida</taxon>
        <taxon>Poales</taxon>
        <taxon>Poaceae</taxon>
        <taxon>BOP clade</taxon>
        <taxon>Oryzoideae</taxon>
        <taxon>Oryzeae</taxon>
        <taxon>Zizaniinae</taxon>
        <taxon>Zizania</taxon>
    </lineage>
</organism>